<feature type="compositionally biased region" description="Basic and acidic residues" evidence="1">
    <location>
        <begin position="300"/>
        <end position="319"/>
    </location>
</feature>
<feature type="compositionally biased region" description="Basic residues" evidence="1">
    <location>
        <begin position="354"/>
        <end position="364"/>
    </location>
</feature>
<feature type="compositionally biased region" description="Low complexity" evidence="1">
    <location>
        <begin position="325"/>
        <end position="335"/>
    </location>
</feature>
<dbReference type="OrthoDB" id="76224at2759"/>
<gene>
    <name evidence="2" type="ORF">C361_02196</name>
</gene>
<dbReference type="EMBL" id="AMKT01000028">
    <property type="protein sequence ID" value="OXG25192.1"/>
    <property type="molecule type" value="Genomic_DNA"/>
</dbReference>
<feature type="compositionally biased region" description="Basic and acidic residues" evidence="1">
    <location>
        <begin position="336"/>
        <end position="353"/>
    </location>
</feature>
<evidence type="ECO:0000313" key="2">
    <source>
        <dbReference type="EMBL" id="OXG25192.1"/>
    </source>
</evidence>
<proteinExistence type="predicted"/>
<feature type="compositionally biased region" description="Acidic residues" evidence="1">
    <location>
        <begin position="37"/>
        <end position="60"/>
    </location>
</feature>
<protein>
    <recommendedName>
        <fullName evidence="4">DNA-directed RNA polymerase I subunit RPA34</fullName>
    </recommendedName>
</protein>
<feature type="compositionally biased region" description="Low complexity" evidence="1">
    <location>
        <begin position="259"/>
        <end position="272"/>
    </location>
</feature>
<name>A0A854QI24_CRYNE</name>
<feature type="region of interest" description="Disordered" evidence="1">
    <location>
        <begin position="259"/>
        <end position="364"/>
    </location>
</feature>
<dbReference type="Proteomes" id="UP000199727">
    <property type="component" value="Unassembled WGS sequence"/>
</dbReference>
<dbReference type="Gene3D" id="6.20.250.70">
    <property type="match status" value="1"/>
</dbReference>
<evidence type="ECO:0000313" key="3">
    <source>
        <dbReference type="Proteomes" id="UP000199727"/>
    </source>
</evidence>
<feature type="compositionally biased region" description="Low complexity" evidence="1">
    <location>
        <begin position="17"/>
        <end position="36"/>
    </location>
</feature>
<comment type="caution">
    <text evidence="2">The sequence shown here is derived from an EMBL/GenBank/DDBJ whole genome shotgun (WGS) entry which is preliminary data.</text>
</comment>
<evidence type="ECO:0000256" key="1">
    <source>
        <dbReference type="SAM" id="MobiDB-lite"/>
    </source>
</evidence>
<feature type="region of interest" description="Disordered" evidence="1">
    <location>
        <begin position="1"/>
        <end position="89"/>
    </location>
</feature>
<organism evidence="2 3">
    <name type="scientific">Cryptococcus neoformans Tu259-1</name>
    <dbReference type="NCBI Taxonomy" id="1230072"/>
    <lineage>
        <taxon>Eukaryota</taxon>
        <taxon>Fungi</taxon>
        <taxon>Dikarya</taxon>
        <taxon>Basidiomycota</taxon>
        <taxon>Agaricomycotina</taxon>
        <taxon>Tremellomycetes</taxon>
        <taxon>Tremellales</taxon>
        <taxon>Cryptococcaceae</taxon>
        <taxon>Cryptococcus</taxon>
        <taxon>Cryptococcus neoformans species complex</taxon>
    </lineage>
</organism>
<sequence length="364" mass="38769">MASASTSKDSAKKSKSKAAPSVKPDIASQIDSASSDNDSESGSDDGTDSESVDSDQDLENVEPRRNKGKETAKKSIAPAGSFDKYKPPAGMTELGITTEFVKSEFEWDALASRPGIELWAIRAPRDLKPSRLSALSIPVPKKDEPLTGNLKTKSQSYILRTAGFAGSSSSSKAGDQGQGLVDSLGMGDGEGVDQLAEEGGEEMGGLRLLVPRVKEHGKLYVAPLPISRHLILTPDFSTESTFDAQSANVEPIPDFLKEAQAQAQQASSSSSATPAKRAQPTHLMKFRNHTYGFNTPGPEKTSKKLRGEVMEVEQVEREAAPPPAAAAASLASKVAVESKKEKKRKTDKDDSPAKAKKKAKKSKD</sequence>
<evidence type="ECO:0008006" key="4">
    <source>
        <dbReference type="Google" id="ProtNLM"/>
    </source>
</evidence>
<feature type="compositionally biased region" description="Basic and acidic residues" evidence="1">
    <location>
        <begin position="61"/>
        <end position="73"/>
    </location>
</feature>
<accession>A0A854QI24</accession>
<dbReference type="AlphaFoldDB" id="A0A854QI24"/>
<reference evidence="2 3" key="1">
    <citation type="submission" date="2017-06" db="EMBL/GenBank/DDBJ databases">
        <title>Global population genomics of the pathogenic fungus Cryptococcus neoformans var. grubii.</title>
        <authorList>
            <person name="Cuomo C."/>
            <person name="Litvintseva A."/>
            <person name="Chen Y."/>
            <person name="Young S."/>
            <person name="Zeng Q."/>
            <person name="Chapman S."/>
            <person name="Gujja S."/>
            <person name="Saif S."/>
            <person name="Birren B."/>
        </authorList>
    </citation>
    <scope>NUCLEOTIDE SEQUENCE [LARGE SCALE GENOMIC DNA]</scope>
    <source>
        <strain evidence="2 3">Tu259-1</strain>
    </source>
</reference>